<accession>A0AAD6IYG3</accession>
<protein>
    <submittedName>
        <fullName evidence="1">Uncharacterized protein</fullName>
    </submittedName>
</protein>
<proteinExistence type="predicted"/>
<gene>
    <name evidence="1" type="ORF">Dda_6783</name>
</gene>
<organism evidence="1 2">
    <name type="scientific">Drechslerella dactyloides</name>
    <name type="common">Nematode-trapping fungus</name>
    <name type="synonym">Arthrobotrys dactyloides</name>
    <dbReference type="NCBI Taxonomy" id="74499"/>
    <lineage>
        <taxon>Eukaryota</taxon>
        <taxon>Fungi</taxon>
        <taxon>Dikarya</taxon>
        <taxon>Ascomycota</taxon>
        <taxon>Pezizomycotina</taxon>
        <taxon>Orbiliomycetes</taxon>
        <taxon>Orbiliales</taxon>
        <taxon>Orbiliaceae</taxon>
        <taxon>Drechslerella</taxon>
    </lineage>
</organism>
<dbReference type="AlphaFoldDB" id="A0AAD6IYG3"/>
<dbReference type="EMBL" id="JAQGDS010000008">
    <property type="protein sequence ID" value="KAJ6258732.1"/>
    <property type="molecule type" value="Genomic_DNA"/>
</dbReference>
<name>A0AAD6IYG3_DREDA</name>
<comment type="caution">
    <text evidence="1">The sequence shown here is derived from an EMBL/GenBank/DDBJ whole genome shotgun (WGS) entry which is preliminary data.</text>
</comment>
<evidence type="ECO:0000313" key="1">
    <source>
        <dbReference type="EMBL" id="KAJ6258732.1"/>
    </source>
</evidence>
<dbReference type="Proteomes" id="UP001221413">
    <property type="component" value="Unassembled WGS sequence"/>
</dbReference>
<keyword evidence="2" id="KW-1185">Reference proteome</keyword>
<reference evidence="1" key="1">
    <citation type="submission" date="2023-01" db="EMBL/GenBank/DDBJ databases">
        <title>The chitinases involved in constricting ring structure development in the nematode-trapping fungus Drechslerella dactyloides.</title>
        <authorList>
            <person name="Wang R."/>
            <person name="Zhang L."/>
            <person name="Tang P."/>
            <person name="Li S."/>
            <person name="Liang L."/>
        </authorList>
    </citation>
    <scope>NUCLEOTIDE SEQUENCE</scope>
    <source>
        <strain evidence="1">YMF1.00031</strain>
    </source>
</reference>
<sequence>MLLCSSYPGLFHNLRRLEAEKGKPAKRHPMEGLMSQSNKCSNLELQICNLVFKAEEELELVGSGPTLPWRTAFGSGDR</sequence>
<evidence type="ECO:0000313" key="2">
    <source>
        <dbReference type="Proteomes" id="UP001221413"/>
    </source>
</evidence>